<evidence type="ECO:0000256" key="4">
    <source>
        <dbReference type="ARBA" id="ARBA00022679"/>
    </source>
</evidence>
<dbReference type="AlphaFoldDB" id="A0A921MEY8"/>
<dbReference type="EC" id="2.7.13.3" evidence="2"/>
<keyword evidence="7" id="KW-0067">ATP-binding</keyword>
<feature type="transmembrane region" description="Helical" evidence="10">
    <location>
        <begin position="128"/>
        <end position="148"/>
    </location>
</feature>
<evidence type="ECO:0000256" key="5">
    <source>
        <dbReference type="ARBA" id="ARBA00022741"/>
    </source>
</evidence>
<organism evidence="12 13">
    <name type="scientific">Brevibacterium senegalense</name>
    <dbReference type="NCBI Taxonomy" id="1033736"/>
    <lineage>
        <taxon>Bacteria</taxon>
        <taxon>Bacillati</taxon>
        <taxon>Actinomycetota</taxon>
        <taxon>Actinomycetes</taxon>
        <taxon>Micrococcales</taxon>
        <taxon>Brevibacteriaceae</taxon>
        <taxon>Brevibacterium</taxon>
    </lineage>
</organism>
<name>A0A921MEY8_9MICO</name>
<dbReference type="Proteomes" id="UP000784435">
    <property type="component" value="Unassembled WGS sequence"/>
</dbReference>
<evidence type="ECO:0000256" key="6">
    <source>
        <dbReference type="ARBA" id="ARBA00022777"/>
    </source>
</evidence>
<evidence type="ECO:0000256" key="8">
    <source>
        <dbReference type="ARBA" id="ARBA00023012"/>
    </source>
</evidence>
<keyword evidence="4" id="KW-0808">Transferase</keyword>
<evidence type="ECO:0000256" key="7">
    <source>
        <dbReference type="ARBA" id="ARBA00022840"/>
    </source>
</evidence>
<gene>
    <name evidence="12" type="ORF">K8V08_10725</name>
</gene>
<dbReference type="EMBL" id="DYUK01000229">
    <property type="protein sequence ID" value="HJG80873.1"/>
    <property type="molecule type" value="Genomic_DNA"/>
</dbReference>
<dbReference type="PANTHER" id="PTHR24421">
    <property type="entry name" value="NITRATE/NITRITE SENSOR PROTEIN NARX-RELATED"/>
    <property type="match status" value="1"/>
</dbReference>
<feature type="transmembrane region" description="Helical" evidence="10">
    <location>
        <begin position="66"/>
        <end position="87"/>
    </location>
</feature>
<dbReference type="SUPFAM" id="SSF55874">
    <property type="entry name" value="ATPase domain of HSP90 chaperone/DNA topoisomerase II/histidine kinase"/>
    <property type="match status" value="1"/>
</dbReference>
<comment type="catalytic activity">
    <reaction evidence="1">
        <text>ATP + protein L-histidine = ADP + protein N-phospho-L-histidine.</text>
        <dbReference type="EC" id="2.7.13.3"/>
    </reaction>
</comment>
<dbReference type="GO" id="GO:0000155">
    <property type="term" value="F:phosphorelay sensor kinase activity"/>
    <property type="evidence" value="ECO:0007669"/>
    <property type="project" value="InterPro"/>
</dbReference>
<dbReference type="GO" id="GO:0046983">
    <property type="term" value="F:protein dimerization activity"/>
    <property type="evidence" value="ECO:0007669"/>
    <property type="project" value="InterPro"/>
</dbReference>
<sequence>MNEQAPPSADGSATVAVRQRVLRHDRRRILRIGGDIAIGLVLFVVGCVVVMFASTGMIGAFGEDGVLTNVGVLQVLVGWVLWLTVFVRTRWPWVPVVAGALLALLGGDIVLLLIGVFQVVVRLSRRQAFVAASLGGAIVVASLVRTVARAPQHNPFSIFFLPQEALLRGATAQDFSTDTALALRILVLALGAAALLVAVGGGFLLRRTRRMKAVEAAAAHQTQRSEALTDQLARESERQMLARELHDTLAHRLSVISLHSGALETSANDPETTVRIATALGQEARASLEDVRSLVGDVRGDAPERGQPADSGRPPALVSLRTVPDLIASVRATGVPVTATLLLEDVDRAPAVLEKAVYRIVQESLTNVMKHAPGAEATVEVRVSAATGAHVLVTNPVPPKAGREEKGPAASGAVADLSGSGGGRGLIGIRERAQLVGGEVFTGVHGDRFVV</sequence>
<evidence type="ECO:0000256" key="9">
    <source>
        <dbReference type="SAM" id="MobiDB-lite"/>
    </source>
</evidence>
<feature type="transmembrane region" description="Helical" evidence="10">
    <location>
        <begin position="181"/>
        <end position="205"/>
    </location>
</feature>
<reference evidence="12" key="1">
    <citation type="journal article" date="2021" name="PeerJ">
        <title>Extensive microbial diversity within the chicken gut microbiome revealed by metagenomics and culture.</title>
        <authorList>
            <person name="Gilroy R."/>
            <person name="Ravi A."/>
            <person name="Getino M."/>
            <person name="Pursley I."/>
            <person name="Horton D.L."/>
            <person name="Alikhan N.F."/>
            <person name="Baker D."/>
            <person name="Gharbi K."/>
            <person name="Hall N."/>
            <person name="Watson M."/>
            <person name="Adriaenssens E.M."/>
            <person name="Foster-Nyarko E."/>
            <person name="Jarju S."/>
            <person name="Secka A."/>
            <person name="Antonio M."/>
            <person name="Oren A."/>
            <person name="Chaudhuri R.R."/>
            <person name="La Ragione R."/>
            <person name="Hildebrand F."/>
            <person name="Pallen M.J."/>
        </authorList>
    </citation>
    <scope>NUCLEOTIDE SEQUENCE</scope>
    <source>
        <strain evidence="12">ChiGjej5B5-7349</strain>
    </source>
</reference>
<dbReference type="Gene3D" id="1.20.5.1930">
    <property type="match status" value="1"/>
</dbReference>
<accession>A0A921MEY8</accession>
<evidence type="ECO:0000256" key="3">
    <source>
        <dbReference type="ARBA" id="ARBA00022553"/>
    </source>
</evidence>
<evidence type="ECO:0000313" key="12">
    <source>
        <dbReference type="EMBL" id="HJG80873.1"/>
    </source>
</evidence>
<dbReference type="InterPro" id="IPR050482">
    <property type="entry name" value="Sensor_HK_TwoCompSys"/>
</dbReference>
<keyword evidence="10" id="KW-0812">Transmembrane</keyword>
<keyword evidence="10" id="KW-1133">Transmembrane helix</keyword>
<dbReference type="Pfam" id="PF07730">
    <property type="entry name" value="HisKA_3"/>
    <property type="match status" value="1"/>
</dbReference>
<comment type="caution">
    <text evidence="12">The sequence shown here is derived from an EMBL/GenBank/DDBJ whole genome shotgun (WGS) entry which is preliminary data.</text>
</comment>
<dbReference type="InterPro" id="IPR036890">
    <property type="entry name" value="HATPase_C_sf"/>
</dbReference>
<evidence type="ECO:0000256" key="2">
    <source>
        <dbReference type="ARBA" id="ARBA00012438"/>
    </source>
</evidence>
<dbReference type="GO" id="GO:0016020">
    <property type="term" value="C:membrane"/>
    <property type="evidence" value="ECO:0007669"/>
    <property type="project" value="InterPro"/>
</dbReference>
<protein>
    <recommendedName>
        <fullName evidence="2">histidine kinase</fullName>
        <ecNumber evidence="2">2.7.13.3</ecNumber>
    </recommendedName>
</protein>
<dbReference type="InterPro" id="IPR011712">
    <property type="entry name" value="Sig_transdc_His_kin_sub3_dim/P"/>
</dbReference>
<evidence type="ECO:0000256" key="10">
    <source>
        <dbReference type="SAM" id="Phobius"/>
    </source>
</evidence>
<keyword evidence="6 12" id="KW-0418">Kinase</keyword>
<feature type="region of interest" description="Disordered" evidence="9">
    <location>
        <begin position="395"/>
        <end position="416"/>
    </location>
</feature>
<keyword evidence="3" id="KW-0597">Phosphoprotein</keyword>
<dbReference type="GO" id="GO:0005524">
    <property type="term" value="F:ATP binding"/>
    <property type="evidence" value="ECO:0007669"/>
    <property type="project" value="UniProtKB-KW"/>
</dbReference>
<feature type="non-terminal residue" evidence="12">
    <location>
        <position position="451"/>
    </location>
</feature>
<feature type="transmembrane region" description="Helical" evidence="10">
    <location>
        <begin position="93"/>
        <end position="121"/>
    </location>
</feature>
<evidence type="ECO:0000259" key="11">
    <source>
        <dbReference type="Pfam" id="PF07730"/>
    </source>
</evidence>
<evidence type="ECO:0000313" key="13">
    <source>
        <dbReference type="Proteomes" id="UP000784435"/>
    </source>
</evidence>
<dbReference type="Gene3D" id="3.30.565.10">
    <property type="entry name" value="Histidine kinase-like ATPase, C-terminal domain"/>
    <property type="match status" value="1"/>
</dbReference>
<feature type="domain" description="Signal transduction histidine kinase subgroup 3 dimerisation and phosphoacceptor" evidence="11">
    <location>
        <begin position="237"/>
        <end position="300"/>
    </location>
</feature>
<keyword evidence="8" id="KW-0902">Two-component regulatory system</keyword>
<keyword evidence="10" id="KW-0472">Membrane</keyword>
<proteinExistence type="predicted"/>
<feature type="transmembrane region" description="Helical" evidence="10">
    <location>
        <begin position="36"/>
        <end position="54"/>
    </location>
</feature>
<keyword evidence="5" id="KW-0547">Nucleotide-binding</keyword>
<dbReference type="PANTHER" id="PTHR24421:SF10">
    <property type="entry name" value="NITRATE_NITRITE SENSOR PROTEIN NARQ"/>
    <property type="match status" value="1"/>
</dbReference>
<reference evidence="12" key="2">
    <citation type="submission" date="2021-09" db="EMBL/GenBank/DDBJ databases">
        <authorList>
            <person name="Gilroy R."/>
        </authorList>
    </citation>
    <scope>NUCLEOTIDE SEQUENCE</scope>
    <source>
        <strain evidence="12">ChiGjej5B5-7349</strain>
    </source>
</reference>
<evidence type="ECO:0000256" key="1">
    <source>
        <dbReference type="ARBA" id="ARBA00000085"/>
    </source>
</evidence>